<organism evidence="1 2">
    <name type="scientific">Aeoliella straminimaris</name>
    <dbReference type="NCBI Taxonomy" id="2954799"/>
    <lineage>
        <taxon>Bacteria</taxon>
        <taxon>Pseudomonadati</taxon>
        <taxon>Planctomycetota</taxon>
        <taxon>Planctomycetia</taxon>
        <taxon>Pirellulales</taxon>
        <taxon>Lacipirellulaceae</taxon>
        <taxon>Aeoliella</taxon>
    </lineage>
</organism>
<keyword evidence="2" id="KW-1185">Reference proteome</keyword>
<sequence length="83" mass="9239">MQRHRREPTIADIGAQQVERGTLSPCQLILGDDPTKRNTIIVEFDDVKGVVVAGHLYHVDRLKESDSYRLNVVLSPRGTGGGW</sequence>
<accession>A0A9X2JJ06</accession>
<evidence type="ECO:0000313" key="1">
    <source>
        <dbReference type="EMBL" id="MCO6047097.1"/>
    </source>
</evidence>
<proteinExistence type="predicted"/>
<reference evidence="1" key="1">
    <citation type="submission" date="2022-06" db="EMBL/GenBank/DDBJ databases">
        <title>Aeoliella straminimaris, a novel planctomycete from sediments.</title>
        <authorList>
            <person name="Vitorino I.R."/>
            <person name="Lage O.M."/>
        </authorList>
    </citation>
    <scope>NUCLEOTIDE SEQUENCE</scope>
    <source>
        <strain evidence="1">ICT_H6.2</strain>
    </source>
</reference>
<dbReference type="RefSeq" id="WP_252855210.1">
    <property type="nucleotide sequence ID" value="NZ_JAMXLR010000089.1"/>
</dbReference>
<dbReference type="Proteomes" id="UP001155241">
    <property type="component" value="Unassembled WGS sequence"/>
</dbReference>
<gene>
    <name evidence="1" type="ORF">NG895_24635</name>
</gene>
<protein>
    <submittedName>
        <fullName evidence="1">Uncharacterized protein</fullName>
    </submittedName>
</protein>
<evidence type="ECO:0000313" key="2">
    <source>
        <dbReference type="Proteomes" id="UP001155241"/>
    </source>
</evidence>
<comment type="caution">
    <text evidence="1">The sequence shown here is derived from an EMBL/GenBank/DDBJ whole genome shotgun (WGS) entry which is preliminary data.</text>
</comment>
<dbReference type="EMBL" id="JAMXLR010000089">
    <property type="protein sequence ID" value="MCO6047097.1"/>
    <property type="molecule type" value="Genomic_DNA"/>
</dbReference>
<dbReference type="AlphaFoldDB" id="A0A9X2JJ06"/>
<name>A0A9X2JJ06_9BACT</name>